<dbReference type="GO" id="GO:0004222">
    <property type="term" value="F:metalloendopeptidase activity"/>
    <property type="evidence" value="ECO:0007669"/>
    <property type="project" value="UniProtKB-EC"/>
</dbReference>
<dbReference type="EC" id="4.2.99.18" evidence="8"/>
<dbReference type="InterPro" id="IPR013662">
    <property type="entry name" value="RIH_assoc-dom"/>
</dbReference>
<dbReference type="EC" id="3.4.22.49" evidence="8"/>
<feature type="coiled-coil region" evidence="2">
    <location>
        <begin position="1928"/>
        <end position="1955"/>
    </location>
</feature>
<feature type="domain" description="Inositol 1,4,5-trisphosphate/ryanodine receptor" evidence="7">
    <location>
        <begin position="17"/>
        <end position="261"/>
    </location>
</feature>
<dbReference type="InterPro" id="IPR036300">
    <property type="entry name" value="MIR_dom_sf"/>
</dbReference>
<dbReference type="SUPFAM" id="SSF82109">
    <property type="entry name" value="MIR domain"/>
    <property type="match status" value="1"/>
</dbReference>
<evidence type="ECO:0000256" key="2">
    <source>
        <dbReference type="SAM" id="Coils"/>
    </source>
</evidence>
<dbReference type="EMBL" id="GL984310">
    <property type="protein sequence ID" value="EGR27925.1"/>
    <property type="molecule type" value="Genomic_DNA"/>
</dbReference>
<dbReference type="RefSeq" id="XP_004027270.1">
    <property type="nucleotide sequence ID" value="XM_004027221.1"/>
</dbReference>
<dbReference type="SUPFAM" id="SSF100909">
    <property type="entry name" value="IP3 receptor type 1 binding core, domain 2"/>
    <property type="match status" value="2"/>
</dbReference>
<dbReference type="PANTHER" id="PTHR13715:SF99">
    <property type="entry name" value="INOSITOL 1,4,5-TRISPHOSPHATE RECEPTOR-LIKE PROTEIN A"/>
    <property type="match status" value="1"/>
</dbReference>
<evidence type="ECO:0000259" key="7">
    <source>
        <dbReference type="Pfam" id="PF08709"/>
    </source>
</evidence>
<evidence type="ECO:0000256" key="3">
    <source>
        <dbReference type="SAM" id="MobiDB-lite"/>
    </source>
</evidence>
<sequence>MSEYKSDEQQGNKKYDRNVLHFGATVYLCYEDETGQEYYISAQGFTKDKIILKKETEMKKNGNYQKALFKLYPQFYYNEYLKNKNKYYQKKQVEKTQKNISLLDKKSARLNIPKEIKSMEEEVLLNYDQYKKLIGTPILFGSTIQLLHYNSNKYLYFDFNNISEVESDNLKCVLRDEYCNETSFCFEPGFLFQQESKGFIFDQDTVYITSIIDSITSSGTPYLHASKKTVQNGKKKQKREVNISTNKKTQWKIKVFCEYNDERQGLLQICDIIWINYSEQDLNLIAKQTDQKQNSYMLKFEGCDSTEKYKKFIGNTNGMFVIENDNMQNGGLVEWDNSYKFRHLTTNFNIEEDYWFKTAETAQHDYNTNTKIDTKADFDDDFIQNLIQPQFSTKKKEEYVFKLAKANLNEVRMTQFLLECKKTIQKVYKYLTPEFIKDIKAVKFEQEFYLFLSKTQKLESCLIQLHLFCYNKLLSYLYRDQDYGEINQFIQNILREQYFIELLTLILANSFPKLEHLKEIQQTMEKAQNEKQNYELQIKKEFIQIKQKICTLIYKVICSICSNNQRNQQRAANFLPLIAMQSQYIEGGMECIKSIILDFEELLYQLHNLNGQVEKKKGLQQVIIQTKRLKILQIIEQEEKYRYKYEKITQQLKNLNFKIKEQWDIIDFYCYLLIKNNKFEIKRKLLSFLATAATYRQCGINVNQELIYKYLIPKNEEQVYEDNYFIRIKSDGPTLIVFVNSEQRKLVDIVNQKNFHQIGKKNIDVAQKQDNLQKINLYILIYIIFIYLRLQNDYIKSDTEILNFISDQIQFYASMCNNRNNTWKKFVENSCNFYALVETITDQKFNYEIRSIICQLLNKLFLDQEPKRIQYVPELCKILKNEQDLQDYDAINQQEKDFIDQIQAKILQYIQQKSEIVEQMQKIVEGENSKNNESNCKLVQQKSEDIYNNLTFEIMKLFRLLIDFGKYNIHQELKNFKQQQNNNNNESKIIPQDQFFKNISSMMNIFEFDKVFPEARNILILKRQQKQSGQNKYQEQGKKLFQNMTGLMGKAFSIINIFSVFQQEDQSKKKKKSQTNQEGAIADEINQADSFLKQADVLKKIILKQNSDSQNTHYFNIKKEMCDILKQYLNYQQDFMLNRLKQQFFQIVQQNDLIRKIQSENQEDKQQAFNDFKQTIKNNINAFLPSVLMTGTSVDEKEEFQKQFISYCLDKNNQKGNEVPNFNQILGYEVFPYLILMFCFTQNFQMEKQVLNIITRFYNQRQEFATLTSQMLILFDDDNQKVFEFCKMKIKSLSKNIDESETWINDLKERKNMVILDQTIKDFKFLSQILMQGSNLIVHEDKKSYNIELLYDNQQVNIIRQQMQNHLKTYLLAINLIKDSIYLVAQNCNLKLQHLYFEQLKQLFQACFQFLKNFVKQNLTNQNILSNYLISLAQALPLDIGLNELYCEIFRNNKKICTEKQKELMRHYIDLITQNGRQAKYLEFFIIIQKVNDEHILQNQKLVLNSFLDQKQRTYLLYLNDSNIKKYTNKQQKFSYIYHNEKDEPYFYHAKLIEMLSLTAAGKEGTYMNEQKLKQNLSLKYVFQLLREKDDLSENQGLDEEVEEEANQKINQILNFDNNNFDDSDEEENNQIEKTNDYFKGITQMKIPLLNYIYSTFLETEKVSDEFTRYVKDFVIFLRCENQRILTHNNYSDLYYQYLNQLLNILCAYKRIFNIEAENNLKQEKEQQQQQDTYNISQELLHVVEAIQASKLMFVNDSYYIEKKSQNKTSISPTLYETYQQRWIFFKTLVSGNRAQALKMEQTQEQIKAKAREQQYQKQISSIKKKNTDKYSQAGFKEDQIWQKLWHVFLDNFLNSEDLKTLIDAEHIIFAEALDNVDKLFKKTQIVNQIVTKKEIFKKLINFLIKAHNLDDQIETSKLILIILGNFIQIKTEEIQKEDNEEKRQEMETEQIENNQNFLNQNNATLMLLNLLSDYSNPQYSDLIFGDLIQFGIKLLEGGNREIQKSFYAYFMCYTSSEVLFKRLHTQISEQITMLKQNIVDTNNLNLYLFQEKDDIILSILQFLQLLAEGHYLELQRYMKFQTKNYHNFDLIEVIIELLNQYFKKKQIIFVKNMTQCFDTLTEYIQGPCIENQYALIQDNFLDLASNLLAIDEIIDDINLQIKKKKRKVQQDQKQQIQKVEQIDKNKVQEDAEDEPFPKWEIAKLKYKCSITLISLLEARQKNGDITSRMMKTLNIDIIKRNIVDIYHQFIDINNGIYDSNIFNHNELKVDLNDQEQLNKCSFIIETGFNLFILLNIFKEDTQQEEASYMKKKRKIIGPDDSKNMLKDNIVSKLIDLVFSFAKGLKQMVEEQANRVQQMVKNKVQDDLELKKIKQRQIREKLMDQAFKFFSQNTLHIEILREETNQLEKTYFYCPYFCKDLDKETKNKFNMNANRISVKGKVTSLIQESQDLIKVMKHNYSMNKWLKQISILHILSQQINLLRDVAFILAILINFLVLFSYEQDEEGNQSVKLLMYAFTLIGYYFLNESYPSNFCESTFICLLTAFDRSFKSDGGLGGYLNHENQEDLSTSYFLGRFFFDNIFMILLMVIMLNIVAGIIIDQFGELRDTLKSYNEDLQNKCFICGFSREQIEKDSNQNQNFKSHIKDDHYMWNYLYYISYISDKKTTEYTGIESYVYNKLQKEEITWFPSGRALCMNKNDDEKSEKDVIYKLKNIIEKQEEIDEQFDNACQLIEKIQMNQIIIKKEDIKLKSKSENEQIEYEDEAERQQNK</sequence>
<evidence type="ECO:0000259" key="6">
    <source>
        <dbReference type="Pfam" id="PF08454"/>
    </source>
</evidence>
<keyword evidence="4" id="KW-0812">Transmembrane</keyword>
<keyword evidence="8" id="KW-0378">Hydrolase</keyword>
<evidence type="ECO:0000313" key="9">
    <source>
        <dbReference type="Proteomes" id="UP000008983"/>
    </source>
</evidence>
<dbReference type="OMA" id="GSWLYIM"/>
<feature type="region of interest" description="Disordered" evidence="3">
    <location>
        <begin position="2752"/>
        <end position="2771"/>
    </location>
</feature>
<dbReference type="EC" id="3.4.24.69" evidence="8"/>
<dbReference type="Pfam" id="PF02815">
    <property type="entry name" value="MIR"/>
    <property type="match status" value="1"/>
</dbReference>
<dbReference type="GO" id="GO:0140078">
    <property type="term" value="F:class I DNA-(apurinic or apyrimidinic site) endonuclease activity"/>
    <property type="evidence" value="ECO:0007669"/>
    <property type="project" value="UniProtKB-EC"/>
</dbReference>
<dbReference type="InParanoid" id="G0R3P2"/>
<evidence type="ECO:0000256" key="1">
    <source>
        <dbReference type="ARBA" id="ARBA00022737"/>
    </source>
</evidence>
<accession>G0R3P2</accession>
<dbReference type="InterPro" id="IPR014821">
    <property type="entry name" value="Ins145_P3_rcpt"/>
</dbReference>
<feature type="domain" description="RyR/IP3R Homology associated" evidence="6">
    <location>
        <begin position="2052"/>
        <end position="2149"/>
    </location>
</feature>
<organism evidence="8 9">
    <name type="scientific">Ichthyophthirius multifiliis</name>
    <name type="common">White spot disease agent</name>
    <name type="synonym">Ich</name>
    <dbReference type="NCBI Taxonomy" id="5932"/>
    <lineage>
        <taxon>Eukaryota</taxon>
        <taxon>Sar</taxon>
        <taxon>Alveolata</taxon>
        <taxon>Ciliophora</taxon>
        <taxon>Intramacronucleata</taxon>
        <taxon>Oligohymenophorea</taxon>
        <taxon>Hymenostomatida</taxon>
        <taxon>Ophryoglenina</taxon>
        <taxon>Ichthyophthirius</taxon>
    </lineage>
</organism>
<feature type="transmembrane region" description="Helical" evidence="4">
    <location>
        <begin position="2582"/>
        <end position="2600"/>
    </location>
</feature>
<keyword evidence="4" id="KW-1133">Transmembrane helix</keyword>
<keyword evidence="9" id="KW-1185">Reference proteome</keyword>
<evidence type="ECO:0000259" key="5">
    <source>
        <dbReference type="Pfam" id="PF02815"/>
    </source>
</evidence>
<dbReference type="eggNOG" id="KOG3533">
    <property type="taxonomic scope" value="Eukaryota"/>
</dbReference>
<dbReference type="GeneID" id="14903985"/>
<dbReference type="PANTHER" id="PTHR13715">
    <property type="entry name" value="RYANODINE RECEPTOR AND IP3 RECEPTOR"/>
    <property type="match status" value="1"/>
</dbReference>
<protein>
    <submittedName>
        <fullName evidence="8">MIR domain protein</fullName>
        <ecNumber evidence="8">3.4.22.49</ecNumber>
        <ecNumber evidence="8">3.4.24.69</ecNumber>
        <ecNumber evidence="8">4.2.99.18</ecNumber>
    </submittedName>
</protein>
<keyword evidence="4" id="KW-0472">Membrane</keyword>
<dbReference type="InterPro" id="IPR035910">
    <property type="entry name" value="RyR/IP3R_RIH_dom_sf"/>
</dbReference>
<dbReference type="GO" id="GO:0006816">
    <property type="term" value="P:calcium ion transport"/>
    <property type="evidence" value="ECO:0007669"/>
    <property type="project" value="InterPro"/>
</dbReference>
<dbReference type="Pfam" id="PF08454">
    <property type="entry name" value="RIH_assoc"/>
    <property type="match status" value="1"/>
</dbReference>
<name>G0R3P2_ICHMU</name>
<feature type="domain" description="MIR" evidence="5">
    <location>
        <begin position="265"/>
        <end position="351"/>
    </location>
</feature>
<feature type="transmembrane region" description="Helical" evidence="4">
    <location>
        <begin position="2513"/>
        <end position="2530"/>
    </location>
</feature>
<reference evidence="8 9" key="1">
    <citation type="submission" date="2011-07" db="EMBL/GenBank/DDBJ databases">
        <authorList>
            <person name="Coyne R."/>
            <person name="Brami D."/>
            <person name="Johnson J."/>
            <person name="Hostetler J."/>
            <person name="Hannick L."/>
            <person name="Clark T."/>
            <person name="Cassidy-Hanley D."/>
            <person name="Inman J."/>
        </authorList>
    </citation>
    <scope>NUCLEOTIDE SEQUENCE [LARGE SCALE GENOMIC DNA]</scope>
    <source>
        <strain evidence="8 9">G5</strain>
    </source>
</reference>
<evidence type="ECO:0000256" key="4">
    <source>
        <dbReference type="SAM" id="Phobius"/>
    </source>
</evidence>
<dbReference type="OrthoDB" id="300855at2759"/>
<feature type="coiled-coil region" evidence="2">
    <location>
        <begin position="513"/>
        <end position="544"/>
    </location>
</feature>
<keyword evidence="8" id="KW-0456">Lyase</keyword>
<dbReference type="STRING" id="857967.G0R3P2"/>
<proteinExistence type="predicted"/>
<dbReference type="InterPro" id="IPR015925">
    <property type="entry name" value="Ryanodine_IP3_receptor"/>
</dbReference>
<keyword evidence="1" id="KW-0677">Repeat</keyword>
<dbReference type="InterPro" id="IPR016093">
    <property type="entry name" value="MIR_motif"/>
</dbReference>
<feature type="transmembrane region" description="Helical" evidence="4">
    <location>
        <begin position="2481"/>
        <end position="2501"/>
    </location>
</feature>
<keyword evidence="2" id="KW-0175">Coiled coil</keyword>
<dbReference type="Proteomes" id="UP000008983">
    <property type="component" value="Unassembled WGS sequence"/>
</dbReference>
<gene>
    <name evidence="8" type="ORF">IMG5_186770</name>
</gene>
<dbReference type="Gene3D" id="2.80.10.50">
    <property type="match status" value="2"/>
</dbReference>
<dbReference type="Pfam" id="PF08709">
    <property type="entry name" value="Ins145_P3_rec"/>
    <property type="match status" value="1"/>
</dbReference>
<evidence type="ECO:0000313" key="8">
    <source>
        <dbReference type="EMBL" id="EGR27925.1"/>
    </source>
</evidence>